<organism evidence="1 2">
    <name type="scientific">Cryptosporidium andersoni</name>
    <dbReference type="NCBI Taxonomy" id="117008"/>
    <lineage>
        <taxon>Eukaryota</taxon>
        <taxon>Sar</taxon>
        <taxon>Alveolata</taxon>
        <taxon>Apicomplexa</taxon>
        <taxon>Conoidasida</taxon>
        <taxon>Coccidia</taxon>
        <taxon>Eucoccidiorida</taxon>
        <taxon>Eimeriorina</taxon>
        <taxon>Cryptosporidiidae</taxon>
        <taxon>Cryptosporidium</taxon>
    </lineage>
</organism>
<dbReference type="AlphaFoldDB" id="A0A1J4MV09"/>
<evidence type="ECO:0000313" key="1">
    <source>
        <dbReference type="EMBL" id="OII76725.1"/>
    </source>
</evidence>
<accession>A0A1J4MV09</accession>
<dbReference type="Proteomes" id="UP000186804">
    <property type="component" value="Unassembled WGS sequence"/>
</dbReference>
<evidence type="ECO:0000313" key="2">
    <source>
        <dbReference type="Proteomes" id="UP000186804"/>
    </source>
</evidence>
<dbReference type="VEuPathDB" id="CryptoDB:cand_027460"/>
<dbReference type="GeneID" id="92366930"/>
<protein>
    <submittedName>
        <fullName evidence="1">Uncharacterized protein</fullName>
    </submittedName>
</protein>
<name>A0A1J4MV09_9CRYT</name>
<dbReference type="RefSeq" id="XP_067068571.1">
    <property type="nucleotide sequence ID" value="XM_067212974.1"/>
</dbReference>
<comment type="caution">
    <text evidence="1">The sequence shown here is derived from an EMBL/GenBank/DDBJ whole genome shotgun (WGS) entry which is preliminary data.</text>
</comment>
<dbReference type="OrthoDB" id="434755at2759"/>
<gene>
    <name evidence="1" type="ORF">cand_027460</name>
</gene>
<dbReference type="EMBL" id="LRBS01000052">
    <property type="protein sequence ID" value="OII76725.1"/>
    <property type="molecule type" value="Genomic_DNA"/>
</dbReference>
<reference evidence="1 2" key="1">
    <citation type="submission" date="2016-10" db="EMBL/GenBank/DDBJ databases">
        <title>Reductive evolution of mitochondrial metabolism and differential evolution of invasion-related proteins in Cryptosporidium.</title>
        <authorList>
            <person name="Liu S."/>
            <person name="Roellig D.M."/>
            <person name="Guo Y."/>
            <person name="Li N."/>
            <person name="Frace M.A."/>
            <person name="Tang K."/>
            <person name="Zhang L."/>
            <person name="Feng Y."/>
            <person name="Xiao L."/>
        </authorList>
    </citation>
    <scope>NUCLEOTIDE SEQUENCE [LARGE SCALE GENOMIC DNA]</scope>
    <source>
        <strain evidence="1">30847</strain>
    </source>
</reference>
<proteinExistence type="predicted"/>
<keyword evidence="2" id="KW-1185">Reference proteome</keyword>
<sequence>MQAALGHRPETVAIKQSTLNGVKNLSVETLKSASEQGVKLIYDLKSDPKEETGLDTEEIFDSEETAVQHYIQPYSSDECYCTCNIEYCETCLGTSLYNPQPQWPTWWTHKKQCIPLWHRDSDKVGFLSKKGKIFHKQRKGGAISLVYERVLRDRGIHGYKYKILEGTITAADGIGFVFADKLPYSKNVQHIWSIFVNRIGQVCYREAENVVKVDTTSLLPLKVGMEVTMVVNLNRYTAFFQMVDLNNTYTNCSFKKPKVVQTTLSFERMANIIDCSKGYVCAVVTGGDVCVQLEPASIEASNYLDDDCLNIVHRNKPLPQHLVNELPHPLYVLLPPMHVFNYLLPYFPIQYYQNIQDMTGITPFIPFNVAPNSGSCAIVPYGHLISQPILIQNPTYQVIPCTLVNSQNYPIALNNQIFAVEDQPLEE</sequence>